<dbReference type="AlphaFoldDB" id="A0A3N1NXQ5"/>
<keyword evidence="1" id="KW-0620">Polyamine biosynthesis</keyword>
<evidence type="ECO:0000313" key="4">
    <source>
        <dbReference type="EMBL" id="ROQ20191.1"/>
    </source>
</evidence>
<reference evidence="4 5" key="1">
    <citation type="submission" date="2018-11" db="EMBL/GenBank/DDBJ databases">
        <title>Genomic Encyclopedia of Type Strains, Phase IV (KMG-IV): sequencing the most valuable type-strain genomes for metagenomic binning, comparative biology and taxonomic classification.</title>
        <authorList>
            <person name="Goeker M."/>
        </authorList>
    </citation>
    <scope>NUCLEOTIDE SEQUENCE [LARGE SCALE GENOMIC DNA]</scope>
    <source>
        <strain evidence="4 5">DSM 16974</strain>
    </source>
</reference>
<evidence type="ECO:0000313" key="5">
    <source>
        <dbReference type="Proteomes" id="UP000273643"/>
    </source>
</evidence>
<feature type="compositionally biased region" description="Polar residues" evidence="2">
    <location>
        <begin position="7"/>
        <end position="16"/>
    </location>
</feature>
<proteinExistence type="predicted"/>
<dbReference type="PANTHER" id="PTHR43317:SF1">
    <property type="entry name" value="THERMOSPERMINE SYNTHASE ACAULIS5"/>
    <property type="match status" value="1"/>
</dbReference>
<evidence type="ECO:0000256" key="2">
    <source>
        <dbReference type="SAM" id="MobiDB-lite"/>
    </source>
</evidence>
<dbReference type="GO" id="GO:0006596">
    <property type="term" value="P:polyamine biosynthetic process"/>
    <property type="evidence" value="ECO:0007669"/>
    <property type="project" value="UniProtKB-KW"/>
</dbReference>
<dbReference type="CDD" id="cd02440">
    <property type="entry name" value="AdoMet_MTases"/>
    <property type="match status" value="1"/>
</dbReference>
<keyword evidence="5" id="KW-1185">Reference proteome</keyword>
<dbReference type="Proteomes" id="UP000273643">
    <property type="component" value="Unassembled WGS sequence"/>
</dbReference>
<evidence type="ECO:0000256" key="1">
    <source>
        <dbReference type="ARBA" id="ARBA00023115"/>
    </source>
</evidence>
<feature type="transmembrane region" description="Helical" evidence="3">
    <location>
        <begin position="226"/>
        <end position="247"/>
    </location>
</feature>
<feature type="transmembrane region" description="Helical" evidence="3">
    <location>
        <begin position="167"/>
        <end position="189"/>
    </location>
</feature>
<dbReference type="RefSeq" id="WP_246004328.1">
    <property type="nucleotide sequence ID" value="NZ_RJUK01000001.1"/>
</dbReference>
<dbReference type="Pfam" id="PF01564">
    <property type="entry name" value="Spermine_synth"/>
    <property type="match status" value="1"/>
</dbReference>
<dbReference type="GO" id="GO:0010487">
    <property type="term" value="F:thermospermine synthase activity"/>
    <property type="evidence" value="ECO:0007669"/>
    <property type="project" value="TreeGrafter"/>
</dbReference>
<protein>
    <submittedName>
        <fullName evidence="4">Spermidine synthase</fullName>
    </submittedName>
</protein>
<dbReference type="PANTHER" id="PTHR43317">
    <property type="entry name" value="THERMOSPERMINE SYNTHASE ACAULIS5"/>
    <property type="match status" value="1"/>
</dbReference>
<feature type="transmembrane region" description="Helical" evidence="3">
    <location>
        <begin position="29"/>
        <end position="49"/>
    </location>
</feature>
<keyword evidence="3" id="KW-0472">Membrane</keyword>
<feature type="transmembrane region" description="Helical" evidence="3">
    <location>
        <begin position="61"/>
        <end position="82"/>
    </location>
</feature>
<dbReference type="InterPro" id="IPR029063">
    <property type="entry name" value="SAM-dependent_MTases_sf"/>
</dbReference>
<sequence>MSKRRQTNSQQTSPNATPGHPPLTRMDRWLFYVTASLTGATVMMIELLGTRIIGPYYGVSMIVWSSLLSTALLALSVGYLVGGRLADTAPWLRLSHILLVTGVLIGVIPLLSKPVQLASNGFGLRGGALLSALILFTPCLLTLGMVGPYVIKTVTQGLERVGRTAGTVYAISTLGSVLGTLFLGFFLLPLFGTEAIVVSLSLLMLIMAFVLALYERQRLRSGHSLLVWGVSTGVLAAALLLGVGTSIGERDYPGSDVVFEAETHYGWVRVIDQPERGIRWLMSGGSTIGAEDLETGLGLLGYQQVVGQLPRFHPAGDSALLVGLGSGHLVNTYARFGVRTDAIEIDPAVAHAAQQYFSFEPTGEVVVGDARYRIQQLERRYDLIVHDCFTGGAEPIHLLSLEMFQTLKARLKPGGVLALNFVGLTHDGERTPVEAVANTLDQVFEHRRTFVSSPEATFNDFVFVVSDDPLELSGPAVSRQWLQAREVSVTGDTELVITDDFNPLETLHIAKAEYYRNLLIDRVGESVLFY</sequence>
<dbReference type="NCBIfam" id="NF037959">
    <property type="entry name" value="MFS_SpdSyn"/>
    <property type="match status" value="1"/>
</dbReference>
<keyword evidence="3" id="KW-0812">Transmembrane</keyword>
<accession>A0A3N1NXQ5</accession>
<dbReference type="SUPFAM" id="SSF103473">
    <property type="entry name" value="MFS general substrate transporter"/>
    <property type="match status" value="1"/>
</dbReference>
<feature type="region of interest" description="Disordered" evidence="2">
    <location>
        <begin position="1"/>
        <end position="22"/>
    </location>
</feature>
<comment type="caution">
    <text evidence="4">The sequence shown here is derived from an EMBL/GenBank/DDBJ whole genome shotgun (WGS) entry which is preliminary data.</text>
</comment>
<name>A0A3N1NXQ5_9GAMM</name>
<feature type="transmembrane region" description="Helical" evidence="3">
    <location>
        <begin position="94"/>
        <end position="112"/>
    </location>
</feature>
<dbReference type="EMBL" id="RJUK01000001">
    <property type="protein sequence ID" value="ROQ20191.1"/>
    <property type="molecule type" value="Genomic_DNA"/>
</dbReference>
<gene>
    <name evidence="4" type="ORF">EDC38_0790</name>
</gene>
<keyword evidence="3" id="KW-1133">Transmembrane helix</keyword>
<feature type="transmembrane region" description="Helical" evidence="3">
    <location>
        <begin position="124"/>
        <end position="146"/>
    </location>
</feature>
<dbReference type="Gene3D" id="3.40.50.150">
    <property type="entry name" value="Vaccinia Virus protein VP39"/>
    <property type="match status" value="1"/>
</dbReference>
<dbReference type="InterPro" id="IPR036259">
    <property type="entry name" value="MFS_trans_sf"/>
</dbReference>
<organism evidence="4 5">
    <name type="scientific">Marinimicrobium koreense</name>
    <dbReference type="NCBI Taxonomy" id="306545"/>
    <lineage>
        <taxon>Bacteria</taxon>
        <taxon>Pseudomonadati</taxon>
        <taxon>Pseudomonadota</taxon>
        <taxon>Gammaproteobacteria</taxon>
        <taxon>Cellvibrionales</taxon>
        <taxon>Cellvibrionaceae</taxon>
        <taxon>Marinimicrobium</taxon>
    </lineage>
</organism>
<evidence type="ECO:0000256" key="3">
    <source>
        <dbReference type="SAM" id="Phobius"/>
    </source>
</evidence>
<feature type="transmembrane region" description="Helical" evidence="3">
    <location>
        <begin position="195"/>
        <end position="214"/>
    </location>
</feature>
<dbReference type="SUPFAM" id="SSF53335">
    <property type="entry name" value="S-adenosyl-L-methionine-dependent methyltransferases"/>
    <property type="match status" value="1"/>
</dbReference>